<sequence>MIVVIGAGPIGTHIAEQYTAAGTPVRVLTRSGSGLAHPLVRRVRVDVTDRSALQAALEGARVVHDCMHASVYHESTWEAELPGAEQAVLTVAADVGAAVVFPESLYAFEPAPGEAITERTPTSRTAGMGGVRRRLLEARAAAPAATISVAASDYLGPGAADRAVAGDRMVGPAVRGTTAWTIGRTDQPHSWTYLPDLAAAMIAAAELPNEPDRLLLAPTNEPRTQQELADGYARAAGREGARLRRYPRWLMAALGRFDRGTAGLASMVHLFEAPLVMDSSASETLLGVAPTPWETVLEETVVAFG</sequence>
<accession>A0A930UYF6</accession>
<proteinExistence type="predicted"/>
<dbReference type="SUPFAM" id="SSF51735">
    <property type="entry name" value="NAD(P)-binding Rossmann-fold domains"/>
    <property type="match status" value="1"/>
</dbReference>
<dbReference type="AlphaFoldDB" id="A0A930UYF6"/>
<gene>
    <name evidence="2" type="ORF">ISG29_06645</name>
</gene>
<dbReference type="InterPro" id="IPR051783">
    <property type="entry name" value="NAD(P)-dependent_oxidoreduct"/>
</dbReference>
<keyword evidence="3" id="KW-1185">Reference proteome</keyword>
<evidence type="ECO:0000313" key="2">
    <source>
        <dbReference type="EMBL" id="MBF4161365.1"/>
    </source>
</evidence>
<protein>
    <submittedName>
        <fullName evidence="2">NAD-dependent epimerase/dehydratase family protein</fullName>
    </submittedName>
</protein>
<comment type="caution">
    <text evidence="2">The sequence shown here is derived from an EMBL/GenBank/DDBJ whole genome shotgun (WGS) entry which is preliminary data.</text>
</comment>
<name>A0A930UYF6_9ACTN</name>
<dbReference type="PANTHER" id="PTHR48079:SF6">
    <property type="entry name" value="NAD(P)-BINDING DOMAIN-CONTAINING PROTEIN-RELATED"/>
    <property type="match status" value="1"/>
</dbReference>
<dbReference type="PANTHER" id="PTHR48079">
    <property type="entry name" value="PROTEIN YEEZ"/>
    <property type="match status" value="1"/>
</dbReference>
<dbReference type="RefSeq" id="WP_194502586.1">
    <property type="nucleotide sequence ID" value="NZ_JADIVZ010000002.1"/>
</dbReference>
<dbReference type="GO" id="GO:0004029">
    <property type="term" value="F:aldehyde dehydrogenase (NAD+) activity"/>
    <property type="evidence" value="ECO:0007669"/>
    <property type="project" value="TreeGrafter"/>
</dbReference>
<feature type="domain" description="NAD-dependent epimerase/dehydratase" evidence="1">
    <location>
        <begin position="2"/>
        <end position="210"/>
    </location>
</feature>
<dbReference type="GO" id="GO:0005737">
    <property type="term" value="C:cytoplasm"/>
    <property type="evidence" value="ECO:0007669"/>
    <property type="project" value="TreeGrafter"/>
</dbReference>
<dbReference type="Pfam" id="PF01370">
    <property type="entry name" value="Epimerase"/>
    <property type="match status" value="1"/>
</dbReference>
<dbReference type="InterPro" id="IPR001509">
    <property type="entry name" value="Epimerase_deHydtase"/>
</dbReference>
<dbReference type="Gene3D" id="3.40.50.720">
    <property type="entry name" value="NAD(P)-binding Rossmann-like Domain"/>
    <property type="match status" value="1"/>
</dbReference>
<evidence type="ECO:0000313" key="3">
    <source>
        <dbReference type="Proteomes" id="UP000656804"/>
    </source>
</evidence>
<dbReference type="InterPro" id="IPR036291">
    <property type="entry name" value="NAD(P)-bd_dom_sf"/>
</dbReference>
<organism evidence="2 3">
    <name type="scientific">Nocardioides acrostichi</name>
    <dbReference type="NCBI Taxonomy" id="2784339"/>
    <lineage>
        <taxon>Bacteria</taxon>
        <taxon>Bacillati</taxon>
        <taxon>Actinomycetota</taxon>
        <taxon>Actinomycetes</taxon>
        <taxon>Propionibacteriales</taxon>
        <taxon>Nocardioidaceae</taxon>
        <taxon>Nocardioides</taxon>
    </lineage>
</organism>
<dbReference type="Proteomes" id="UP000656804">
    <property type="component" value="Unassembled WGS sequence"/>
</dbReference>
<reference evidence="2" key="1">
    <citation type="submission" date="2020-11" db="EMBL/GenBank/DDBJ databases">
        <title>Nocardioides sp. CBS4Y-1, whole genome shotgun sequence.</title>
        <authorList>
            <person name="Tuo L."/>
        </authorList>
    </citation>
    <scope>NUCLEOTIDE SEQUENCE</scope>
    <source>
        <strain evidence="2">CBS4Y-1</strain>
    </source>
</reference>
<evidence type="ECO:0000259" key="1">
    <source>
        <dbReference type="Pfam" id="PF01370"/>
    </source>
</evidence>
<dbReference type="EMBL" id="JADIVZ010000002">
    <property type="protein sequence ID" value="MBF4161365.1"/>
    <property type="molecule type" value="Genomic_DNA"/>
</dbReference>